<gene>
    <name evidence="7" type="primary">aroK</name>
    <name evidence="10" type="ORF">PQ455_04475</name>
</gene>
<dbReference type="InterPro" id="IPR010982">
    <property type="entry name" value="Lambda_DNA-bd_dom_sf"/>
</dbReference>
<protein>
    <recommendedName>
        <fullName evidence="7">Shikimate kinase</fullName>
        <shortName evidence="7">SK</shortName>
        <ecNumber evidence="7">2.7.1.71</ecNumber>
    </recommendedName>
</protein>
<sequence length="314" mass="34099">MHHALEIRMKKPDARPTTCPVSEGEVGAILRAARLKSGMARKQLAQTSGTSERYLALLESGEGNPTLSVLIALSQALDLSLAELLPLGGERDAPTATLVGLVRHLSFDRQGALEAWLREERATTPATTRDRRVILIGLRGAGKSSLGKRLADLRGVPFVEMTSLVEDAYGDDIGQLIERNGYAALHRYERAAWQDICRTHRAAVIAVPGGIVADPDLYDEMLTTAYSVWLKASADDHMARVIAEGGVRAGAAARIARDDLESVLDARSPDYARTQLHFDTSGLAFDMSLTRLAEQVDKVMADPRPQPPLRSGQE</sequence>
<dbReference type="Pfam" id="PF01202">
    <property type="entry name" value="SKI"/>
    <property type="match status" value="1"/>
</dbReference>
<evidence type="ECO:0000256" key="5">
    <source>
        <dbReference type="ARBA" id="ARBA00022840"/>
    </source>
</evidence>
<dbReference type="CDD" id="cd00093">
    <property type="entry name" value="HTH_XRE"/>
    <property type="match status" value="1"/>
</dbReference>
<dbReference type="Proteomes" id="UP001220395">
    <property type="component" value="Chromosome"/>
</dbReference>
<dbReference type="InterPro" id="IPR031322">
    <property type="entry name" value="Shikimate/glucono_kinase"/>
</dbReference>
<dbReference type="InterPro" id="IPR027417">
    <property type="entry name" value="P-loop_NTPase"/>
</dbReference>
<keyword evidence="3 7" id="KW-0547">Nucleotide-binding</keyword>
<keyword evidence="2 7" id="KW-0808">Transferase</keyword>
<dbReference type="Gene3D" id="1.10.260.40">
    <property type="entry name" value="lambda repressor-like DNA-binding domains"/>
    <property type="match status" value="1"/>
</dbReference>
<comment type="pathway">
    <text evidence="7">Metabolic intermediate biosynthesis; chorismate biosynthesis; chorismate from D-erythrose 4-phosphate and phosphoenolpyruvate: step 5/7.</text>
</comment>
<dbReference type="SMART" id="SM00530">
    <property type="entry name" value="HTH_XRE"/>
    <property type="match status" value="1"/>
</dbReference>
<dbReference type="InterPro" id="IPR001387">
    <property type="entry name" value="Cro/C1-type_HTH"/>
</dbReference>
<comment type="caution">
    <text evidence="7">Lacks conserved residue(s) required for the propagation of feature annotation.</text>
</comment>
<comment type="function">
    <text evidence="7">Catalyzes the specific phosphorylation of the 3-hydroxyl group of shikimic acid using ATP as a cosubstrate.</text>
</comment>
<evidence type="ECO:0000256" key="2">
    <source>
        <dbReference type="ARBA" id="ARBA00022679"/>
    </source>
</evidence>
<dbReference type="PRINTS" id="PR01100">
    <property type="entry name" value="SHIKIMTKNASE"/>
</dbReference>
<evidence type="ECO:0000313" key="10">
    <source>
        <dbReference type="EMBL" id="WCT74493.1"/>
    </source>
</evidence>
<dbReference type="PANTHER" id="PTHR21087">
    <property type="entry name" value="SHIKIMATE KINASE"/>
    <property type="match status" value="1"/>
</dbReference>
<dbReference type="EMBL" id="CP117411">
    <property type="protein sequence ID" value="WCT74493.1"/>
    <property type="molecule type" value="Genomic_DNA"/>
</dbReference>
<feature type="region of interest" description="Disordered" evidence="8">
    <location>
        <begin position="1"/>
        <end position="20"/>
    </location>
</feature>
<keyword evidence="6 7" id="KW-0057">Aromatic amino acid biosynthesis</keyword>
<dbReference type="PROSITE" id="PS50943">
    <property type="entry name" value="HTH_CROC1"/>
    <property type="match status" value="1"/>
</dbReference>
<evidence type="ECO:0000256" key="1">
    <source>
        <dbReference type="ARBA" id="ARBA00022605"/>
    </source>
</evidence>
<keyword evidence="7" id="KW-0460">Magnesium</keyword>
<feature type="compositionally biased region" description="Basic and acidic residues" evidence="8">
    <location>
        <begin position="1"/>
        <end position="14"/>
    </location>
</feature>
<dbReference type="Gene3D" id="3.40.50.300">
    <property type="entry name" value="P-loop containing nucleotide triphosphate hydrolases"/>
    <property type="match status" value="1"/>
</dbReference>
<feature type="binding site" evidence="7">
    <location>
        <begin position="140"/>
        <end position="145"/>
    </location>
    <ligand>
        <name>ATP</name>
        <dbReference type="ChEBI" id="CHEBI:30616"/>
    </ligand>
</feature>
<accession>A0ABY7TMN4</accession>
<feature type="binding site" evidence="7">
    <location>
        <position position="144"/>
    </location>
    <ligand>
        <name>Mg(2+)</name>
        <dbReference type="ChEBI" id="CHEBI:18420"/>
    </ligand>
</feature>
<proteinExistence type="inferred from homology"/>
<evidence type="ECO:0000256" key="6">
    <source>
        <dbReference type="ARBA" id="ARBA00023141"/>
    </source>
</evidence>
<dbReference type="SUPFAM" id="SSF52540">
    <property type="entry name" value="P-loop containing nucleoside triphosphate hydrolases"/>
    <property type="match status" value="1"/>
</dbReference>
<feature type="domain" description="HTH cro/C1-type" evidence="9">
    <location>
        <begin position="30"/>
        <end position="84"/>
    </location>
</feature>
<evidence type="ECO:0000256" key="8">
    <source>
        <dbReference type="SAM" id="MobiDB-lite"/>
    </source>
</evidence>
<dbReference type="HAMAP" id="MF_00109">
    <property type="entry name" value="Shikimate_kinase"/>
    <property type="match status" value="1"/>
</dbReference>
<dbReference type="SUPFAM" id="SSF47413">
    <property type="entry name" value="lambda repressor-like DNA-binding domains"/>
    <property type="match status" value="1"/>
</dbReference>
<comment type="subunit">
    <text evidence="7">Monomer.</text>
</comment>
<dbReference type="InterPro" id="IPR000623">
    <property type="entry name" value="Shikimate_kinase/TSH1"/>
</dbReference>
<feature type="binding site" evidence="7">
    <location>
        <position position="248"/>
    </location>
    <ligand>
        <name>ATP</name>
        <dbReference type="ChEBI" id="CHEBI:30616"/>
    </ligand>
</feature>
<keyword evidence="7" id="KW-0479">Metal-binding</keyword>
<keyword evidence="7" id="KW-0963">Cytoplasm</keyword>
<comment type="catalytic activity">
    <reaction evidence="7">
        <text>shikimate + ATP = 3-phosphoshikimate + ADP + H(+)</text>
        <dbReference type="Rhea" id="RHEA:13121"/>
        <dbReference type="ChEBI" id="CHEBI:15378"/>
        <dbReference type="ChEBI" id="CHEBI:30616"/>
        <dbReference type="ChEBI" id="CHEBI:36208"/>
        <dbReference type="ChEBI" id="CHEBI:145989"/>
        <dbReference type="ChEBI" id="CHEBI:456216"/>
        <dbReference type="EC" id="2.7.1.71"/>
    </reaction>
</comment>
<evidence type="ECO:0000256" key="4">
    <source>
        <dbReference type="ARBA" id="ARBA00022777"/>
    </source>
</evidence>
<name>A0ABY7TMN4_9SPHN</name>
<evidence type="ECO:0000259" key="9">
    <source>
        <dbReference type="PROSITE" id="PS50943"/>
    </source>
</evidence>
<dbReference type="Pfam" id="PF01381">
    <property type="entry name" value="HTH_3"/>
    <property type="match status" value="1"/>
</dbReference>
<comment type="similarity">
    <text evidence="7">Belongs to the shikimate kinase family.</text>
</comment>
<evidence type="ECO:0000256" key="7">
    <source>
        <dbReference type="HAMAP-Rule" id="MF_00109"/>
    </source>
</evidence>
<dbReference type="NCBIfam" id="NF006015">
    <property type="entry name" value="PRK08154.1"/>
    <property type="match status" value="1"/>
</dbReference>
<keyword evidence="5 7" id="KW-0067">ATP-binding</keyword>
<dbReference type="PANTHER" id="PTHR21087:SF16">
    <property type="entry name" value="SHIKIMATE KINASE 1, CHLOROPLASTIC"/>
    <property type="match status" value="1"/>
</dbReference>
<comment type="cofactor">
    <cofactor evidence="7">
        <name>Mg(2+)</name>
        <dbReference type="ChEBI" id="CHEBI:18420"/>
    </cofactor>
    <text evidence="7">Binds 1 Mg(2+) ion per subunit.</text>
</comment>
<evidence type="ECO:0000313" key="11">
    <source>
        <dbReference type="Proteomes" id="UP001220395"/>
    </source>
</evidence>
<keyword evidence="4 7" id="KW-0418">Kinase</keyword>
<feature type="binding site" evidence="7">
    <location>
        <position position="209"/>
    </location>
    <ligand>
        <name>substrate</name>
    </ligand>
</feature>
<feature type="binding site" evidence="7">
    <location>
        <position position="267"/>
    </location>
    <ligand>
        <name>substrate</name>
    </ligand>
</feature>
<comment type="subcellular location">
    <subcellularLocation>
        <location evidence="7">Cytoplasm</location>
    </subcellularLocation>
</comment>
<evidence type="ECO:0000256" key="3">
    <source>
        <dbReference type="ARBA" id="ARBA00022741"/>
    </source>
</evidence>
<dbReference type="EC" id="2.7.1.71" evidence="7"/>
<reference evidence="10 11" key="1">
    <citation type="submission" date="2023-02" db="EMBL/GenBank/DDBJ databases">
        <title>Genome sequence of Sphingomonas naphthae.</title>
        <authorList>
            <person name="Kim S."/>
            <person name="Heo J."/>
            <person name="Kwon S.-W."/>
        </authorList>
    </citation>
    <scope>NUCLEOTIDE SEQUENCE [LARGE SCALE GENOMIC DNA]</scope>
    <source>
        <strain evidence="10 11">KACC 18716</strain>
    </source>
</reference>
<organism evidence="10 11">
    <name type="scientific">Sphingomonas naphthae</name>
    <dbReference type="NCBI Taxonomy" id="1813468"/>
    <lineage>
        <taxon>Bacteria</taxon>
        <taxon>Pseudomonadati</taxon>
        <taxon>Pseudomonadota</taxon>
        <taxon>Alphaproteobacteria</taxon>
        <taxon>Sphingomonadales</taxon>
        <taxon>Sphingomonadaceae</taxon>
        <taxon>Sphingomonas</taxon>
    </lineage>
</organism>
<keyword evidence="11" id="KW-1185">Reference proteome</keyword>
<dbReference type="RefSeq" id="WP_273689552.1">
    <property type="nucleotide sequence ID" value="NZ_CP117411.1"/>
</dbReference>
<dbReference type="GO" id="GO:0016301">
    <property type="term" value="F:kinase activity"/>
    <property type="evidence" value="ECO:0007669"/>
    <property type="project" value="UniProtKB-KW"/>
</dbReference>
<keyword evidence="1 7" id="KW-0028">Amino-acid biosynthesis</keyword>